<evidence type="ECO:0000313" key="2">
    <source>
        <dbReference type="Proteomes" id="UP001525890"/>
    </source>
</evidence>
<dbReference type="Proteomes" id="UP001525890">
    <property type="component" value="Unassembled WGS sequence"/>
</dbReference>
<accession>A0ABT2MR80</accession>
<protein>
    <submittedName>
        <fullName evidence="1">Uncharacterized protein</fullName>
    </submittedName>
</protein>
<dbReference type="RefSeq" id="WP_368006831.1">
    <property type="nucleotide sequence ID" value="NZ_JAMXFF010000017.1"/>
</dbReference>
<organism evidence="1 2">
    <name type="scientific">Laspinema palackyanum D2a</name>
    <dbReference type="NCBI Taxonomy" id="2953684"/>
    <lineage>
        <taxon>Bacteria</taxon>
        <taxon>Bacillati</taxon>
        <taxon>Cyanobacteriota</taxon>
        <taxon>Cyanophyceae</taxon>
        <taxon>Oscillatoriophycideae</taxon>
        <taxon>Oscillatoriales</taxon>
        <taxon>Laspinemataceae</taxon>
        <taxon>Laspinema</taxon>
        <taxon>Laspinema palackyanum</taxon>
    </lineage>
</organism>
<comment type="caution">
    <text evidence="1">The sequence shown here is derived from an EMBL/GenBank/DDBJ whole genome shotgun (WGS) entry which is preliminary data.</text>
</comment>
<sequence length="94" mass="10100">MIRITLHLSPEVEAKCRERIASGDAIALEQLLAGVFAPTVQALLQPSPNPIQQKDEFEAIANPLADELTDSLGPDVPTLSDYAVSRAGIYHGHP</sequence>
<name>A0ABT2MR80_9CYAN</name>
<gene>
    <name evidence="1" type="ORF">NG799_12920</name>
</gene>
<proteinExistence type="predicted"/>
<keyword evidence="2" id="KW-1185">Reference proteome</keyword>
<evidence type="ECO:0000313" key="1">
    <source>
        <dbReference type="EMBL" id="MCT7967238.1"/>
    </source>
</evidence>
<reference evidence="1 2" key="1">
    <citation type="journal article" date="2022" name="Front. Microbiol.">
        <title>High genomic differentiation and limited gene flow indicate recent cryptic speciation within the genus Laspinema (cyanobacteria).</title>
        <authorList>
            <person name="Stanojkovic A."/>
            <person name="Skoupy S."/>
            <person name="Skaloud P."/>
            <person name="Dvorak P."/>
        </authorList>
    </citation>
    <scope>NUCLEOTIDE SEQUENCE [LARGE SCALE GENOMIC DNA]</scope>
    <source>
        <strain evidence="1 2">D2a</strain>
    </source>
</reference>
<dbReference type="EMBL" id="JAMXFF010000017">
    <property type="protein sequence ID" value="MCT7967238.1"/>
    <property type="molecule type" value="Genomic_DNA"/>
</dbReference>